<keyword evidence="5" id="KW-0811">Translocation</keyword>
<evidence type="ECO:0000256" key="2">
    <source>
        <dbReference type="ARBA" id="ARBA00022692"/>
    </source>
</evidence>
<dbReference type="AlphaFoldDB" id="A0AA96L968"/>
<keyword evidence="5" id="KW-0813">Transport</keyword>
<comment type="function">
    <text evidence="5">Part of the twin-arginine translocation (Tat) system that transports large folded proteins containing a characteristic twin-arginine motif in their signal peptide across membranes.</text>
</comment>
<sequence length="249" mass="28265">MEQKEEHLHVHLEELRRRIIRVLLVFVVSAAGGFFYVKPMYAWLVRDLDGKLTILGPTDILWAYFMIAGSFAVAFTIPYAACQLWMFVKPALSVTERRAALLFIPALAVLFLIGVSFGYFVLFPIMLAFMKSVAEDTVLTMYTVESYFRFLINMTLPFGLLFEMPAVVMFLTSIGILNPVRLAKARKLAYFVLTVLSISITPPDFLSDILVTVPLLLLYEFSISLSKRVYNRKLRRAQEEEETGLPAAG</sequence>
<evidence type="ECO:0000256" key="5">
    <source>
        <dbReference type="HAMAP-Rule" id="MF_00902"/>
    </source>
</evidence>
<feature type="transmembrane region" description="Helical" evidence="5">
    <location>
        <begin position="61"/>
        <end position="88"/>
    </location>
</feature>
<feature type="transmembrane region" description="Helical" evidence="5">
    <location>
        <begin position="188"/>
        <end position="203"/>
    </location>
</feature>
<comment type="similarity">
    <text evidence="5">Belongs to the TatC family.</text>
</comment>
<dbReference type="GO" id="GO:0065002">
    <property type="term" value="P:intracellular protein transmembrane transport"/>
    <property type="evidence" value="ECO:0007669"/>
    <property type="project" value="TreeGrafter"/>
</dbReference>
<dbReference type="EMBL" id="CP130318">
    <property type="protein sequence ID" value="WNQ09000.1"/>
    <property type="molecule type" value="Genomic_DNA"/>
</dbReference>
<evidence type="ECO:0000256" key="4">
    <source>
        <dbReference type="ARBA" id="ARBA00023136"/>
    </source>
</evidence>
<dbReference type="HAMAP" id="MF_00902">
    <property type="entry name" value="TatC"/>
    <property type="match status" value="1"/>
</dbReference>
<dbReference type="InterPro" id="IPR002033">
    <property type="entry name" value="TatC"/>
</dbReference>
<name>A0AA96L968_9BACL</name>
<keyword evidence="4 5" id="KW-0472">Membrane</keyword>
<dbReference type="GO" id="GO:0043953">
    <property type="term" value="P:protein transport by the Tat complex"/>
    <property type="evidence" value="ECO:0007669"/>
    <property type="project" value="UniProtKB-UniRule"/>
</dbReference>
<dbReference type="PRINTS" id="PR01840">
    <property type="entry name" value="TATCFAMILY"/>
</dbReference>
<keyword evidence="7" id="KW-1185">Reference proteome</keyword>
<comment type="subunit">
    <text evidence="5">Forms a complex with TatA.</text>
</comment>
<dbReference type="KEGG" id="paun:MJA45_15230"/>
<dbReference type="GO" id="GO:0033281">
    <property type="term" value="C:TAT protein transport complex"/>
    <property type="evidence" value="ECO:0007669"/>
    <property type="project" value="UniProtKB-UniRule"/>
</dbReference>
<dbReference type="RefSeq" id="WP_315602767.1">
    <property type="nucleotide sequence ID" value="NZ_CP130318.1"/>
</dbReference>
<proteinExistence type="inferred from homology"/>
<dbReference type="Proteomes" id="UP001305702">
    <property type="component" value="Chromosome"/>
</dbReference>
<keyword evidence="3 5" id="KW-1133">Transmembrane helix</keyword>
<evidence type="ECO:0000256" key="1">
    <source>
        <dbReference type="ARBA" id="ARBA00004141"/>
    </source>
</evidence>
<protein>
    <recommendedName>
        <fullName evidence="5">Sec-independent protein translocase protein TatC</fullName>
    </recommendedName>
</protein>
<feature type="transmembrane region" description="Helical" evidence="5">
    <location>
        <begin position="100"/>
        <end position="130"/>
    </location>
</feature>
<keyword evidence="2 5" id="KW-0812">Transmembrane</keyword>
<comment type="subcellular location">
    <subcellularLocation>
        <location evidence="5">Cell membrane</location>
        <topology evidence="5">Multi-pass membrane protein</topology>
    </subcellularLocation>
    <subcellularLocation>
        <location evidence="1">Membrane</location>
        <topology evidence="1">Multi-pass membrane protein</topology>
    </subcellularLocation>
</comment>
<evidence type="ECO:0000313" key="6">
    <source>
        <dbReference type="EMBL" id="WNQ09000.1"/>
    </source>
</evidence>
<evidence type="ECO:0000313" key="7">
    <source>
        <dbReference type="Proteomes" id="UP001305702"/>
    </source>
</evidence>
<feature type="transmembrane region" description="Helical" evidence="5">
    <location>
        <begin position="20"/>
        <end position="41"/>
    </location>
</feature>
<keyword evidence="5" id="KW-0653">Protein transport</keyword>
<dbReference type="NCBIfam" id="TIGR00945">
    <property type="entry name" value="tatC"/>
    <property type="match status" value="1"/>
</dbReference>
<gene>
    <name evidence="5 6" type="primary">tatC</name>
    <name evidence="6" type="ORF">MJA45_15230</name>
</gene>
<dbReference type="PANTHER" id="PTHR30371">
    <property type="entry name" value="SEC-INDEPENDENT PROTEIN TRANSLOCASE PROTEIN TATC"/>
    <property type="match status" value="1"/>
</dbReference>
<dbReference type="GO" id="GO:0009977">
    <property type="term" value="F:proton motive force dependent protein transmembrane transporter activity"/>
    <property type="evidence" value="ECO:0007669"/>
    <property type="project" value="TreeGrafter"/>
</dbReference>
<accession>A0AA96L968</accession>
<evidence type="ECO:0000256" key="3">
    <source>
        <dbReference type="ARBA" id="ARBA00022989"/>
    </source>
</evidence>
<reference evidence="6 7" key="1">
    <citation type="submission" date="2022-02" db="EMBL/GenBank/DDBJ databases">
        <title>Paenibacillus sp. MBLB1776 Whole Genome Shotgun Sequencing.</title>
        <authorList>
            <person name="Hwang C.Y."/>
            <person name="Cho E.-S."/>
            <person name="Seo M.-J."/>
        </authorList>
    </citation>
    <scope>NUCLEOTIDE SEQUENCE [LARGE SCALE GENOMIC DNA]</scope>
    <source>
        <strain evidence="6 7">MBLB1776</strain>
    </source>
</reference>
<keyword evidence="5" id="KW-1003">Cell membrane</keyword>
<dbReference type="PANTHER" id="PTHR30371:SF4">
    <property type="entry name" value="SEC-INDEPENDENT PROTEIN TRANSLOCASE PROTEIN TATCD"/>
    <property type="match status" value="1"/>
</dbReference>
<feature type="transmembrane region" description="Helical" evidence="5">
    <location>
        <begin position="150"/>
        <end position="176"/>
    </location>
</feature>
<organism evidence="6 7">
    <name type="scientific">Paenibacillus aurantius</name>
    <dbReference type="NCBI Taxonomy" id="2918900"/>
    <lineage>
        <taxon>Bacteria</taxon>
        <taxon>Bacillati</taxon>
        <taxon>Bacillota</taxon>
        <taxon>Bacilli</taxon>
        <taxon>Bacillales</taxon>
        <taxon>Paenibacillaceae</taxon>
        <taxon>Paenibacillus</taxon>
    </lineage>
</organism>
<feature type="transmembrane region" description="Helical" evidence="5">
    <location>
        <begin position="209"/>
        <end position="226"/>
    </location>
</feature>
<dbReference type="Pfam" id="PF00902">
    <property type="entry name" value="TatC"/>
    <property type="match status" value="1"/>
</dbReference>